<name>A0A2C5K039_9BACI</name>
<proteinExistence type="predicted"/>
<protein>
    <submittedName>
        <fullName evidence="1">Uncharacterized protein</fullName>
    </submittedName>
</protein>
<evidence type="ECO:0000313" key="2">
    <source>
        <dbReference type="Proteomes" id="UP000225320"/>
    </source>
</evidence>
<reference evidence="1 2" key="1">
    <citation type="submission" date="2017-09" db="EMBL/GenBank/DDBJ databases">
        <title>Large-scale bioinformatics analysis of Bacillus genomes uncovers conserved roles of natural products in bacterial physiology.</title>
        <authorList>
            <consortium name="Agbiome Team Llc"/>
            <person name="Bleich R.M."/>
            <person name="Grubbs K.J."/>
            <person name="Santa Maria K.C."/>
            <person name="Allen S.E."/>
            <person name="Farag S."/>
            <person name="Shank E.A."/>
            <person name="Bowers A."/>
        </authorList>
    </citation>
    <scope>NUCLEOTIDE SEQUENCE [LARGE SCALE GENOMIC DNA]</scope>
    <source>
        <strain evidence="1 2">AFS094862</strain>
    </source>
</reference>
<accession>A0A2C5K039</accession>
<dbReference type="AlphaFoldDB" id="A0A2C5K039"/>
<gene>
    <name evidence="1" type="ORF">CON73_17610</name>
</gene>
<dbReference type="Proteomes" id="UP000225320">
    <property type="component" value="Unassembled WGS sequence"/>
</dbReference>
<evidence type="ECO:0000313" key="1">
    <source>
        <dbReference type="EMBL" id="PGG89685.1"/>
    </source>
</evidence>
<dbReference type="RefSeq" id="WP_098071740.1">
    <property type="nucleotide sequence ID" value="NZ_NUCI01000145.1"/>
</dbReference>
<dbReference type="EMBL" id="NVOI01000066">
    <property type="protein sequence ID" value="PGG89685.1"/>
    <property type="molecule type" value="Genomic_DNA"/>
</dbReference>
<sequence>MIKSLIDKNAQETDVGAFSSTLSEESQDLFASVVSVTLSAFDSSEPLEERKNKAEGIQYSYIGLKKPKIEHADQMPKSHKDLNEIIRASLTNTFNLERFIFITSIASEVVKIKLIIYRITSN</sequence>
<comment type="caution">
    <text evidence="1">The sequence shown here is derived from an EMBL/GenBank/DDBJ whole genome shotgun (WGS) entry which is preliminary data.</text>
</comment>
<organism evidence="1 2">
    <name type="scientific">Bacillus toyonensis</name>
    <dbReference type="NCBI Taxonomy" id="155322"/>
    <lineage>
        <taxon>Bacteria</taxon>
        <taxon>Bacillati</taxon>
        <taxon>Bacillota</taxon>
        <taxon>Bacilli</taxon>
        <taxon>Bacillales</taxon>
        <taxon>Bacillaceae</taxon>
        <taxon>Bacillus</taxon>
        <taxon>Bacillus cereus group</taxon>
    </lineage>
</organism>